<dbReference type="Pfam" id="PF10318">
    <property type="entry name" value="7TM_GPCR_Srh"/>
    <property type="match status" value="1"/>
</dbReference>
<dbReference type="eggNOG" id="ENOG502TFFW">
    <property type="taxonomic scope" value="Eukaryota"/>
</dbReference>
<keyword evidence="1" id="KW-1133">Transmembrane helix</keyword>
<dbReference type="HOGENOM" id="CLU_042960_1_1_1"/>
<gene>
    <name evidence="2" type="primary">Cre-srh-231</name>
    <name evidence="2" type="ORF">CRE_09221</name>
</gene>
<proteinExistence type="predicted"/>
<feature type="transmembrane region" description="Helical" evidence="1">
    <location>
        <begin position="194"/>
        <end position="219"/>
    </location>
</feature>
<dbReference type="OMA" id="NCHFWIS"/>
<feature type="transmembrane region" description="Helical" evidence="1">
    <location>
        <begin position="240"/>
        <end position="260"/>
    </location>
</feature>
<protein>
    <submittedName>
        <fullName evidence="2">CRE-SRH-231 protein</fullName>
    </submittedName>
</protein>
<keyword evidence="1" id="KW-0812">Transmembrane</keyword>
<dbReference type="Proteomes" id="UP000008281">
    <property type="component" value="Unassembled WGS sequence"/>
</dbReference>
<keyword evidence="3" id="KW-1185">Reference proteome</keyword>
<keyword evidence="1" id="KW-0472">Membrane</keyword>
<feature type="transmembrane region" description="Helical" evidence="1">
    <location>
        <begin position="272"/>
        <end position="293"/>
    </location>
</feature>
<dbReference type="EMBL" id="DS268409">
    <property type="protein sequence ID" value="EFO95514.1"/>
    <property type="molecule type" value="Genomic_DNA"/>
</dbReference>
<dbReference type="OrthoDB" id="5843072at2759"/>
<dbReference type="PANTHER" id="PTHR22941">
    <property type="entry name" value="SERPENTINE RECEPTOR"/>
    <property type="match status" value="1"/>
</dbReference>
<dbReference type="STRING" id="31234.E3LHK9"/>
<dbReference type="PANTHER" id="PTHR22941:SF307">
    <property type="entry name" value="SERPENTINE RECEPTOR, CLASS H"/>
    <property type="match status" value="1"/>
</dbReference>
<reference evidence="2" key="1">
    <citation type="submission" date="2007-07" db="EMBL/GenBank/DDBJ databases">
        <title>PCAP assembly of the Caenorhabditis remanei genome.</title>
        <authorList>
            <consortium name="The Caenorhabditis remanei Sequencing Consortium"/>
            <person name="Wilson R.K."/>
        </authorList>
    </citation>
    <scope>NUCLEOTIDE SEQUENCE [LARGE SCALE GENOMIC DNA]</scope>
    <source>
        <strain evidence="2">PB4641</strain>
    </source>
</reference>
<feature type="transmembrane region" description="Helical" evidence="1">
    <location>
        <begin position="97"/>
        <end position="117"/>
    </location>
</feature>
<evidence type="ECO:0000313" key="3">
    <source>
        <dbReference type="Proteomes" id="UP000008281"/>
    </source>
</evidence>
<dbReference type="InterPro" id="IPR053220">
    <property type="entry name" value="Nematode_rcpt-like_serp_H"/>
</dbReference>
<feature type="transmembrane region" description="Helical" evidence="1">
    <location>
        <begin position="51"/>
        <end position="77"/>
    </location>
</feature>
<evidence type="ECO:0000256" key="1">
    <source>
        <dbReference type="SAM" id="Phobius"/>
    </source>
</evidence>
<name>E3LHK9_CAERE</name>
<sequence>MITCSSSIFLDTSIFLTLFLHGFGCMTIPIHLFGAYCILFKTPPTMSSIKWNLLNCHFWISFVDVIISLLTTPYLLIPTLSGYPLGILKTLGVGTNEQVFFAMSTLGTLGVSMIHLFEARLLSFLDHRHWWRKVRVPWFVSHYVYGLVFITPVYLSAPDQQTAQKLILQQFSCIPDYIQVNSIFVFALDTTIPMITFIFSFCSLALEIFFSTVITKFVLDQQMTKNVSRNTMKMQRKFQRALYFQVIIPFAVITVPATYLGSSIVFGYHFQYLNNISVIFVSFHGILSTIAMLSAHAPFREYTLSLFNVRIVRKTEAGSFARVGNLVHAGPTS</sequence>
<dbReference type="InParanoid" id="E3LHK9"/>
<evidence type="ECO:0000313" key="2">
    <source>
        <dbReference type="EMBL" id="EFO95514.1"/>
    </source>
</evidence>
<dbReference type="InterPro" id="IPR019422">
    <property type="entry name" value="7TM_GPCR_serpentine_rcpt_Srh"/>
</dbReference>
<accession>E3LHK9</accession>
<feature type="transmembrane region" description="Helical" evidence="1">
    <location>
        <begin position="14"/>
        <end position="39"/>
    </location>
</feature>
<dbReference type="AlphaFoldDB" id="E3LHK9"/>
<feature type="transmembrane region" description="Helical" evidence="1">
    <location>
        <begin position="138"/>
        <end position="157"/>
    </location>
</feature>
<organism evidence="3">
    <name type="scientific">Caenorhabditis remanei</name>
    <name type="common">Caenorhabditis vulgaris</name>
    <dbReference type="NCBI Taxonomy" id="31234"/>
    <lineage>
        <taxon>Eukaryota</taxon>
        <taxon>Metazoa</taxon>
        <taxon>Ecdysozoa</taxon>
        <taxon>Nematoda</taxon>
        <taxon>Chromadorea</taxon>
        <taxon>Rhabditida</taxon>
        <taxon>Rhabditina</taxon>
        <taxon>Rhabditomorpha</taxon>
        <taxon>Rhabditoidea</taxon>
        <taxon>Rhabditidae</taxon>
        <taxon>Peloderinae</taxon>
        <taxon>Caenorhabditis</taxon>
    </lineage>
</organism>